<dbReference type="InterPro" id="IPR050072">
    <property type="entry name" value="Peptidase_M20A"/>
</dbReference>
<keyword evidence="1" id="KW-0479">Metal-binding</keyword>
<dbReference type="Pfam" id="PF01546">
    <property type="entry name" value="Peptidase_M20"/>
    <property type="match status" value="1"/>
</dbReference>
<name>A0A1Y5PPS6_9SPHN</name>
<dbReference type="PANTHER" id="PTHR43808:SF9">
    <property type="entry name" value="BLL0789 PROTEIN"/>
    <property type="match status" value="1"/>
</dbReference>
<evidence type="ECO:0000256" key="2">
    <source>
        <dbReference type="ARBA" id="ARBA00022801"/>
    </source>
</evidence>
<gene>
    <name evidence="4" type="ORF">SPPYR_0850</name>
</gene>
<evidence type="ECO:0000256" key="1">
    <source>
        <dbReference type="ARBA" id="ARBA00022723"/>
    </source>
</evidence>
<evidence type="ECO:0000259" key="3">
    <source>
        <dbReference type="Pfam" id="PF07687"/>
    </source>
</evidence>
<dbReference type="Pfam" id="PF07687">
    <property type="entry name" value="M20_dimer"/>
    <property type="match status" value="1"/>
</dbReference>
<dbReference type="EMBL" id="LT598653">
    <property type="protein sequence ID" value="SBV31970.1"/>
    <property type="molecule type" value="Genomic_DNA"/>
</dbReference>
<sequence length="442" mass="46122">MIRARAYPICLPAAVTYRIAATKWRPGVQKPLAARYSRAMTSLTATENAAIERAADAPMLAQVERWAAINSGTGNLAGLKRVAGELADAFSALPGEVRLVAADPVESVDAAGQIKVTERGDHLHLRVRPEAPVQLLLTGHMDTVFAADHPFQSLQWIEPGVLNGPGTADMKGGLSVILAALTALESSPLAERVGYDVMINSDEETGSHASAALIAELAKGKTAALTYEPALPDGTLAGARPGSGNFSVIVHGLSAHAGRNPDDGRNALLAAADLALRLAKLKSPTLKVNPAKIDGGGPNNVVPDSAILRVNMRPSTPEAMIEAEAELRDAVAAVSREHDVHCHIHGNFNRPPKPLDPAATRLFELVRDCGATLGLPPIGWNATGGVCDGNNIAACGIPVVDTMGPRGGAIHSPEEFLIAGSLAERAQLSALTMLRIAERGTV</sequence>
<keyword evidence="2" id="KW-0378">Hydrolase</keyword>
<accession>A0A1Y5PPS6</accession>
<proteinExistence type="predicted"/>
<protein>
    <submittedName>
        <fullName evidence="4">Peptidase dimerisation</fullName>
    </submittedName>
</protein>
<dbReference type="Gene3D" id="3.40.630.10">
    <property type="entry name" value="Zn peptidases"/>
    <property type="match status" value="1"/>
</dbReference>
<organism evidence="4">
    <name type="scientific">uncultured Sphingopyxis sp</name>
    <dbReference type="NCBI Taxonomy" id="310581"/>
    <lineage>
        <taxon>Bacteria</taxon>
        <taxon>Pseudomonadati</taxon>
        <taxon>Pseudomonadota</taxon>
        <taxon>Alphaproteobacteria</taxon>
        <taxon>Sphingomonadales</taxon>
        <taxon>Sphingomonadaceae</taxon>
        <taxon>Sphingopyxis</taxon>
        <taxon>environmental samples</taxon>
    </lineage>
</organism>
<dbReference type="GO" id="GO:0016787">
    <property type="term" value="F:hydrolase activity"/>
    <property type="evidence" value="ECO:0007669"/>
    <property type="project" value="UniProtKB-KW"/>
</dbReference>
<dbReference type="SUPFAM" id="SSF55031">
    <property type="entry name" value="Bacterial exopeptidase dimerisation domain"/>
    <property type="match status" value="1"/>
</dbReference>
<dbReference type="GO" id="GO:0046872">
    <property type="term" value="F:metal ion binding"/>
    <property type="evidence" value="ECO:0007669"/>
    <property type="project" value="UniProtKB-KW"/>
</dbReference>
<reference evidence="4" key="1">
    <citation type="submission" date="2016-03" db="EMBL/GenBank/DDBJ databases">
        <authorList>
            <person name="Ploux O."/>
        </authorList>
    </citation>
    <scope>NUCLEOTIDE SEQUENCE</scope>
    <source>
        <strain evidence="4">UC10</strain>
    </source>
</reference>
<dbReference type="InterPro" id="IPR002933">
    <property type="entry name" value="Peptidase_M20"/>
</dbReference>
<dbReference type="InterPro" id="IPR036264">
    <property type="entry name" value="Bact_exopeptidase_dim_dom"/>
</dbReference>
<dbReference type="NCBIfam" id="NF005602">
    <property type="entry name" value="PRK07338.1"/>
    <property type="match status" value="1"/>
</dbReference>
<dbReference type="SUPFAM" id="SSF53187">
    <property type="entry name" value="Zn-dependent exopeptidases"/>
    <property type="match status" value="1"/>
</dbReference>
<dbReference type="PANTHER" id="PTHR43808">
    <property type="entry name" value="ACETYLORNITHINE DEACETYLASE"/>
    <property type="match status" value="1"/>
</dbReference>
<dbReference type="InterPro" id="IPR011650">
    <property type="entry name" value="Peptidase_M20_dimer"/>
</dbReference>
<dbReference type="KEGG" id="sphu:SPPYR_0850"/>
<dbReference type="AlphaFoldDB" id="A0A1Y5PPS6"/>
<dbReference type="Gene3D" id="3.30.70.360">
    <property type="match status" value="1"/>
</dbReference>
<feature type="domain" description="Peptidase M20 dimerisation" evidence="3">
    <location>
        <begin position="239"/>
        <end position="337"/>
    </location>
</feature>
<evidence type="ECO:0000313" key="4">
    <source>
        <dbReference type="EMBL" id="SBV31970.1"/>
    </source>
</evidence>